<organism evidence="10 12">
    <name type="scientific">Rhizobium anhuiense</name>
    <dbReference type="NCBI Taxonomy" id="1184720"/>
    <lineage>
        <taxon>Bacteria</taxon>
        <taxon>Pseudomonadati</taxon>
        <taxon>Pseudomonadota</taxon>
        <taxon>Alphaproteobacteria</taxon>
        <taxon>Hyphomicrobiales</taxon>
        <taxon>Rhizobiaceae</taxon>
        <taxon>Rhizobium/Agrobacterium group</taxon>
        <taxon>Rhizobium</taxon>
    </lineage>
</organism>
<evidence type="ECO:0000313" key="9">
    <source>
        <dbReference type="EMBL" id="PDS51865.1"/>
    </source>
</evidence>
<dbReference type="SMART" id="SM00304">
    <property type="entry name" value="HAMP"/>
    <property type="match status" value="1"/>
</dbReference>
<dbReference type="EMBL" id="NWSL01000006">
    <property type="protein sequence ID" value="PDS51865.1"/>
    <property type="molecule type" value="Genomic_DNA"/>
</dbReference>
<feature type="domain" description="HAMP" evidence="8">
    <location>
        <begin position="208"/>
        <end position="260"/>
    </location>
</feature>
<keyword evidence="6" id="KW-0812">Transmembrane</keyword>
<keyword evidence="4" id="KW-0175">Coiled coil</keyword>
<keyword evidence="3" id="KW-0807">Transducer</keyword>
<dbReference type="InterPro" id="IPR003660">
    <property type="entry name" value="HAMP_dom"/>
</dbReference>
<name>A0A3S0XKL7_9HYPH</name>
<evidence type="ECO:0000313" key="12">
    <source>
        <dbReference type="Proteomes" id="UP000273611"/>
    </source>
</evidence>
<dbReference type="RefSeq" id="WP_028755500.1">
    <property type="nucleotide sequence ID" value="NZ_BMFI01000006.1"/>
</dbReference>
<keyword evidence="11" id="KW-1185">Reference proteome</keyword>
<dbReference type="Pfam" id="PF00672">
    <property type="entry name" value="HAMP"/>
    <property type="match status" value="1"/>
</dbReference>
<dbReference type="Gene3D" id="6.10.340.10">
    <property type="match status" value="1"/>
</dbReference>
<feature type="domain" description="Methyl-accepting transducer" evidence="7">
    <location>
        <begin position="304"/>
        <end position="519"/>
    </location>
</feature>
<reference evidence="10 12" key="1">
    <citation type="journal article" date="2015" name="Int. J. Syst. Evol. Microbiol.">
        <title>Rhizobium anhuiense sp. nov., isolated from effective nodules of Vicia faba and Pisum sativum.</title>
        <authorList>
            <person name="Zhang Y.J."/>
            <person name="Zheng W.T."/>
            <person name="Everall I."/>
            <person name="Young J.P."/>
            <person name="Zhang X.X."/>
            <person name="Tian C.F."/>
            <person name="Sui X.H."/>
            <person name="Wang E.T."/>
            <person name="Chen W.X."/>
        </authorList>
    </citation>
    <scope>NUCLEOTIDE SEQUENCE [LARGE SCALE GENOMIC DNA]</scope>
    <source>
        <strain evidence="10 12">CCBAU 23252</strain>
    </source>
</reference>
<dbReference type="Gene3D" id="1.10.287.950">
    <property type="entry name" value="Methyl-accepting chemotaxis protein"/>
    <property type="match status" value="1"/>
</dbReference>
<evidence type="ECO:0000256" key="3">
    <source>
        <dbReference type="PROSITE-ProRule" id="PRU00284"/>
    </source>
</evidence>
<evidence type="ECO:0000313" key="10">
    <source>
        <dbReference type="EMBL" id="RUM01029.1"/>
    </source>
</evidence>
<evidence type="ECO:0000256" key="4">
    <source>
        <dbReference type="SAM" id="Coils"/>
    </source>
</evidence>
<reference evidence="10" key="3">
    <citation type="submission" date="2018-11" db="EMBL/GenBank/DDBJ databases">
        <authorList>
            <person name="Huo Y."/>
        </authorList>
    </citation>
    <scope>NUCLEOTIDE SEQUENCE</scope>
    <source>
        <strain evidence="10">CCBAU 23252</strain>
    </source>
</reference>
<dbReference type="PANTHER" id="PTHR43531:SF11">
    <property type="entry name" value="METHYL-ACCEPTING CHEMOTAXIS PROTEIN 3"/>
    <property type="match status" value="1"/>
</dbReference>
<feature type="region of interest" description="Disordered" evidence="5">
    <location>
        <begin position="310"/>
        <end position="340"/>
    </location>
</feature>
<dbReference type="PRINTS" id="PR00260">
    <property type="entry name" value="CHEMTRNSDUCR"/>
</dbReference>
<dbReference type="GO" id="GO:0007165">
    <property type="term" value="P:signal transduction"/>
    <property type="evidence" value="ECO:0007669"/>
    <property type="project" value="UniProtKB-KW"/>
</dbReference>
<comment type="caution">
    <text evidence="10">The sequence shown here is derived from an EMBL/GenBank/DDBJ whole genome shotgun (WGS) entry which is preliminary data.</text>
</comment>
<dbReference type="PROSITE" id="PS50111">
    <property type="entry name" value="CHEMOTAXIS_TRANSDUC_2"/>
    <property type="match status" value="1"/>
</dbReference>
<dbReference type="InterPro" id="IPR004090">
    <property type="entry name" value="Chemotax_Me-accpt_rcpt"/>
</dbReference>
<reference evidence="9 11" key="2">
    <citation type="submission" date="2017-09" db="EMBL/GenBank/DDBJ databases">
        <title>Comparative genomics of rhizobia isolated from Phaseolus vulgaris in China.</title>
        <authorList>
            <person name="Tong W."/>
        </authorList>
    </citation>
    <scope>NUCLEOTIDE SEQUENCE [LARGE SCALE GENOMIC DNA]</scope>
    <source>
        <strain evidence="9 11">Y27</strain>
    </source>
</reference>
<feature type="region of interest" description="Disordered" evidence="5">
    <location>
        <begin position="542"/>
        <end position="570"/>
    </location>
</feature>
<feature type="coiled-coil region" evidence="4">
    <location>
        <begin position="490"/>
        <end position="528"/>
    </location>
</feature>
<dbReference type="CDD" id="cd06225">
    <property type="entry name" value="HAMP"/>
    <property type="match status" value="1"/>
</dbReference>
<accession>A0A3S0XKL7</accession>
<dbReference type="EMBL" id="RIBW01000006">
    <property type="protein sequence ID" value="RUM01029.1"/>
    <property type="molecule type" value="Genomic_DNA"/>
</dbReference>
<dbReference type="PROSITE" id="PS50885">
    <property type="entry name" value="HAMP"/>
    <property type="match status" value="1"/>
</dbReference>
<dbReference type="AlphaFoldDB" id="A0A3S0XKL7"/>
<dbReference type="SMART" id="SM00283">
    <property type="entry name" value="MA"/>
    <property type="match status" value="1"/>
</dbReference>
<comment type="similarity">
    <text evidence="2">Belongs to the methyl-accepting chemotaxis (MCP) protein family.</text>
</comment>
<keyword evidence="6" id="KW-1133">Transmembrane helix</keyword>
<evidence type="ECO:0000256" key="5">
    <source>
        <dbReference type="SAM" id="MobiDB-lite"/>
    </source>
</evidence>
<keyword evidence="6" id="KW-0472">Membrane</keyword>
<evidence type="ECO:0000259" key="8">
    <source>
        <dbReference type="PROSITE" id="PS50885"/>
    </source>
</evidence>
<evidence type="ECO:0000259" key="7">
    <source>
        <dbReference type="PROSITE" id="PS50111"/>
    </source>
</evidence>
<dbReference type="GO" id="GO:0005886">
    <property type="term" value="C:plasma membrane"/>
    <property type="evidence" value="ECO:0007669"/>
    <property type="project" value="TreeGrafter"/>
</dbReference>
<gene>
    <name evidence="9" type="ORF">CO662_12355</name>
    <name evidence="10" type="ORF">EEQ99_16445</name>
</gene>
<keyword evidence="1" id="KW-0145">Chemotaxis</keyword>
<dbReference type="InterPro" id="IPR004089">
    <property type="entry name" value="MCPsignal_dom"/>
</dbReference>
<evidence type="ECO:0000256" key="6">
    <source>
        <dbReference type="SAM" id="Phobius"/>
    </source>
</evidence>
<dbReference type="Proteomes" id="UP000219972">
    <property type="component" value="Unassembled WGS sequence"/>
</dbReference>
<proteinExistence type="inferred from homology"/>
<dbReference type="PANTHER" id="PTHR43531">
    <property type="entry name" value="PROTEIN ICFG"/>
    <property type="match status" value="1"/>
</dbReference>
<feature type="transmembrane region" description="Helical" evidence="6">
    <location>
        <begin position="187"/>
        <end position="208"/>
    </location>
</feature>
<dbReference type="SUPFAM" id="SSF58104">
    <property type="entry name" value="Methyl-accepting chemotaxis protein (MCP) signaling domain"/>
    <property type="match status" value="1"/>
</dbReference>
<protein>
    <submittedName>
        <fullName evidence="10">Methyl-accepting chemotaxis protein</fullName>
    </submittedName>
</protein>
<evidence type="ECO:0000256" key="1">
    <source>
        <dbReference type="ARBA" id="ARBA00022500"/>
    </source>
</evidence>
<dbReference type="InterPro" id="IPR051310">
    <property type="entry name" value="MCP_chemotaxis"/>
</dbReference>
<sequence>MRITIKLKLAAAFGFVILLLVGSAVYGIISLSLLNDAVGDLVSGPAKRLELALEAQTAELDAVRWQKNALLEMDSEIVKKDYQNSARSVDEMLSFATSGLQLATAEGKPLWDRLIELAKRFDEGSNKVASIQQSGDRAAAVALSSGEVRALVAEMEEVFGKLVTLQQKSMAQADSDTDALYSSTKNMLIGIAIGASLIAFAAALWIALGVNSGLRKIMNVASAVAIGDLNQKVEIRTNDEIKDLVNMINTMTDNLRVTANIAAQIADGDLTVSPKPLSEKDTLGIALDQMVERLRGVVADAVAAAENVSAGSQELSSSSEQVSQGASEQAASAEEASASMEEMAANIKQNADNAAQTEKIARQSAKDAEMSGEAVSRAVQAMRTIAEKISIVQEIARQTDLLALNAAVEAARAGEHGKGFAVVASEVRKLAERSQSAAAEISSMSSDTVKAAQDAGDMLGRLVPDIRKTAELVSEISAACREQDVGASQINDAIQQLDRVTQQNAGASEQMSATSEELASQAEELQASIAFFKVDTAGARQSRVPAARATVRSSAPAGRNLGTRKLAANSVAGQQARAKGFALDLSMGGPDDGDVEFKESA</sequence>
<evidence type="ECO:0000256" key="2">
    <source>
        <dbReference type="ARBA" id="ARBA00029447"/>
    </source>
</evidence>
<dbReference type="GO" id="GO:0006935">
    <property type="term" value="P:chemotaxis"/>
    <property type="evidence" value="ECO:0007669"/>
    <property type="project" value="InterPro"/>
</dbReference>
<evidence type="ECO:0000313" key="11">
    <source>
        <dbReference type="Proteomes" id="UP000219972"/>
    </source>
</evidence>
<dbReference type="Proteomes" id="UP000273611">
    <property type="component" value="Unassembled WGS sequence"/>
</dbReference>
<dbReference type="Pfam" id="PF00015">
    <property type="entry name" value="MCPsignal"/>
    <property type="match status" value="1"/>
</dbReference>
<dbReference type="GO" id="GO:0004888">
    <property type="term" value="F:transmembrane signaling receptor activity"/>
    <property type="evidence" value="ECO:0007669"/>
    <property type="project" value="InterPro"/>
</dbReference>